<evidence type="ECO:0000313" key="13">
    <source>
        <dbReference type="EnsemblMetazoa" id="ADAC000400-PA"/>
    </source>
</evidence>
<dbReference type="InterPro" id="IPR038718">
    <property type="entry name" value="SNF2-like_sf"/>
</dbReference>
<dbReference type="PROSITE" id="PS51194">
    <property type="entry name" value="HELICASE_CTER"/>
    <property type="match status" value="1"/>
</dbReference>
<evidence type="ECO:0000313" key="14">
    <source>
        <dbReference type="Proteomes" id="UP000000673"/>
    </source>
</evidence>
<dbReference type="EnsemblMetazoa" id="ADAC000400-RA">
    <property type="protein sequence ID" value="ADAC000400-PA"/>
    <property type="gene ID" value="ADAC000400"/>
</dbReference>
<reference evidence="12 14" key="1">
    <citation type="journal article" date="2010" name="BMC Genomics">
        <title>Combination of measures distinguishes pre-miRNAs from other stem-loops in the genome of the newly sequenced Anopheles darlingi.</title>
        <authorList>
            <person name="Mendes N.D."/>
            <person name="Freitas A.T."/>
            <person name="Vasconcelos A.T."/>
            <person name="Sagot M.F."/>
        </authorList>
    </citation>
    <scope>NUCLEOTIDE SEQUENCE</scope>
</reference>
<comment type="subcellular location">
    <subcellularLocation>
        <location evidence="1">Nucleus</location>
    </subcellularLocation>
</comment>
<gene>
    <name evidence="12" type="ORF">AND_000400</name>
</gene>
<dbReference type="SUPFAM" id="SSF52540">
    <property type="entry name" value="P-loop containing nucleoside triphosphate hydrolases"/>
    <property type="match status" value="2"/>
</dbReference>
<reference evidence="13" key="4">
    <citation type="submission" date="2015-06" db="UniProtKB">
        <authorList>
            <consortium name="EnsemblMetazoa"/>
        </authorList>
    </citation>
    <scope>IDENTIFICATION</scope>
</reference>
<feature type="domain" description="Helicase ATP-binding" evidence="10">
    <location>
        <begin position="145"/>
        <end position="313"/>
    </location>
</feature>
<dbReference type="HOGENOM" id="CLU_000315_17_8_1"/>
<keyword evidence="5" id="KW-0067">ATP-binding</keyword>
<dbReference type="VEuPathDB" id="VectorBase:ADAC000400"/>
<dbReference type="Gene3D" id="3.40.50.300">
    <property type="entry name" value="P-loop containing nucleotide triphosphate hydrolases"/>
    <property type="match status" value="1"/>
</dbReference>
<evidence type="ECO:0000256" key="8">
    <source>
        <dbReference type="ARBA" id="ARBA00023242"/>
    </source>
</evidence>
<evidence type="ECO:0000256" key="6">
    <source>
        <dbReference type="ARBA" id="ARBA00022853"/>
    </source>
</evidence>
<dbReference type="FunFam" id="3.40.50.10810:FF:000005">
    <property type="entry name" value="Photoperiod-independent early flowering 1"/>
    <property type="match status" value="1"/>
</dbReference>
<keyword evidence="8" id="KW-0539">Nucleus</keyword>
<dbReference type="InterPro" id="IPR014001">
    <property type="entry name" value="Helicase_ATP-bd"/>
</dbReference>
<evidence type="ECO:0000256" key="4">
    <source>
        <dbReference type="ARBA" id="ARBA00022806"/>
    </source>
</evidence>
<dbReference type="OMA" id="WFKVEDC"/>
<keyword evidence="2" id="KW-0547">Nucleotide-binding</keyword>
<dbReference type="VEuPathDB" id="VectorBase:ADAR2_005102"/>
<accession>W5JW64</accession>
<feature type="compositionally biased region" description="Basic and acidic residues" evidence="9">
    <location>
        <begin position="28"/>
        <end position="39"/>
    </location>
</feature>
<dbReference type="SMART" id="SM00490">
    <property type="entry name" value="HELICc"/>
    <property type="match status" value="1"/>
</dbReference>
<evidence type="ECO:0000256" key="7">
    <source>
        <dbReference type="ARBA" id="ARBA00023125"/>
    </source>
</evidence>
<dbReference type="GO" id="GO:0006325">
    <property type="term" value="P:chromatin organization"/>
    <property type="evidence" value="ECO:0007669"/>
    <property type="project" value="UniProtKB-KW"/>
</dbReference>
<sequence length="677" mass="77394">MDKENEPSNGTGGEPVSVVVAEELDSSLGKEMDAEKAQEKRAFRNMMNLQRLKQLESLEQKLAAFASFSRRKDEEKVVPAKRGVSAKKPASSPKGHVKLGPKLQLIQEDVENNNAPLQFTQYETSPPFIRGEMRDYQVQGLNWLISLQESSLNGILADEMGLGKTVQSISMIGYMMTIRKIRGPYLVIVPLSTVDNWLNEFAAFLPIAKVLRGHATGSEKRNVLDEIGVVGKRRRWDVVITSYEFFWQNINTFKQQNFHYAIIDEGHRAKNENTQFPKALLRCSISSMVLLTGTPIHNNLHELWALLNLLMPAFFDNADNFDNWFKVENCIDPRHEQSIRLKNLLKPLMLRRTKDEVLLWSHKIVNHDVMIVRENGTLGRHRLASVFPYLRQVALHPFLIPGTESTDSSLVTPEIVSYSPKMIVLDALLAKLFERGSRVLIFSQFVTMLQILADYLDWRGYNYCMLDGSSDFADRKEQIDDFNRPKSDRFVFLLSTRAGGLGINLFTADTVIFYDMDYNPQMDYQAEDRAHRIGQKHQVHIIRMIVRGTIDESLHAITEQKKQLDESIIRQNLNVKQKMEAIEYQNKNLLNAGMLDEAAVDGQVAALIDAMGPLQQWSKTAKKDTGLQEDYTLHLPSIPRSAAVAHLQYTTHSTKRKSEEDLILTTKRRRRAVNYFQ</sequence>
<dbReference type="Gene3D" id="3.40.50.10810">
    <property type="entry name" value="Tandem AAA-ATPase domain"/>
    <property type="match status" value="1"/>
</dbReference>
<dbReference type="eggNOG" id="KOG0385">
    <property type="taxonomic scope" value="Eukaryota"/>
</dbReference>
<evidence type="ECO:0000256" key="3">
    <source>
        <dbReference type="ARBA" id="ARBA00022801"/>
    </source>
</evidence>
<keyword evidence="14" id="KW-1185">Reference proteome</keyword>
<dbReference type="SMART" id="SM00487">
    <property type="entry name" value="DEXDc"/>
    <property type="match status" value="1"/>
</dbReference>
<evidence type="ECO:0000259" key="10">
    <source>
        <dbReference type="PROSITE" id="PS51192"/>
    </source>
</evidence>
<dbReference type="InterPro" id="IPR049730">
    <property type="entry name" value="SNF2/RAD54-like_C"/>
</dbReference>
<keyword evidence="4 12" id="KW-0347">Helicase</keyword>
<dbReference type="CDD" id="cd18793">
    <property type="entry name" value="SF2_C_SNF"/>
    <property type="match status" value="1"/>
</dbReference>
<evidence type="ECO:0000256" key="5">
    <source>
        <dbReference type="ARBA" id="ARBA00022840"/>
    </source>
</evidence>
<feature type="domain" description="Helicase C-terminal" evidence="11">
    <location>
        <begin position="424"/>
        <end position="590"/>
    </location>
</feature>
<dbReference type="GO" id="GO:0005634">
    <property type="term" value="C:nucleus"/>
    <property type="evidence" value="ECO:0007669"/>
    <property type="project" value="UniProtKB-SubCell"/>
</dbReference>
<protein>
    <submittedName>
        <fullName evidence="12">Helicase</fullName>
    </submittedName>
</protein>
<dbReference type="Pfam" id="PF00271">
    <property type="entry name" value="Helicase_C"/>
    <property type="match status" value="1"/>
</dbReference>
<dbReference type="GO" id="GO:0016787">
    <property type="term" value="F:hydrolase activity"/>
    <property type="evidence" value="ECO:0007669"/>
    <property type="project" value="UniProtKB-KW"/>
</dbReference>
<dbReference type="InterPro" id="IPR001650">
    <property type="entry name" value="Helicase_C-like"/>
</dbReference>
<reference evidence="12" key="2">
    <citation type="submission" date="2010-05" db="EMBL/GenBank/DDBJ databases">
        <authorList>
            <person name="Almeida L.G."/>
            <person name="Nicolas M.F."/>
            <person name="Souza R.C."/>
            <person name="Vasconcelos A.T.R."/>
        </authorList>
    </citation>
    <scope>NUCLEOTIDE SEQUENCE</scope>
</reference>
<dbReference type="PROSITE" id="PS51192">
    <property type="entry name" value="HELICASE_ATP_BIND_1"/>
    <property type="match status" value="1"/>
</dbReference>
<keyword evidence="6" id="KW-0156">Chromatin regulator</keyword>
<dbReference type="EMBL" id="ADMH02000117">
    <property type="protein sequence ID" value="ETN67783.1"/>
    <property type="molecule type" value="Genomic_DNA"/>
</dbReference>
<dbReference type="PANTHER" id="PTHR10799">
    <property type="entry name" value="SNF2/RAD54 HELICASE FAMILY"/>
    <property type="match status" value="1"/>
</dbReference>
<dbReference type="AlphaFoldDB" id="W5JW64"/>
<dbReference type="InterPro" id="IPR000330">
    <property type="entry name" value="SNF2_N"/>
</dbReference>
<evidence type="ECO:0000259" key="11">
    <source>
        <dbReference type="PROSITE" id="PS51194"/>
    </source>
</evidence>
<evidence type="ECO:0000313" key="12">
    <source>
        <dbReference type="EMBL" id="ETN67783.1"/>
    </source>
</evidence>
<name>W5JW64_ANODA</name>
<dbReference type="Pfam" id="PF00176">
    <property type="entry name" value="SNF2-rel_dom"/>
    <property type="match status" value="1"/>
</dbReference>
<dbReference type="GO" id="GO:0003677">
    <property type="term" value="F:DNA binding"/>
    <property type="evidence" value="ECO:0007669"/>
    <property type="project" value="UniProtKB-KW"/>
</dbReference>
<dbReference type="Proteomes" id="UP000000673">
    <property type="component" value="Unassembled WGS sequence"/>
</dbReference>
<evidence type="ECO:0000256" key="1">
    <source>
        <dbReference type="ARBA" id="ARBA00004123"/>
    </source>
</evidence>
<organism evidence="12">
    <name type="scientific">Anopheles darlingi</name>
    <name type="common">Mosquito</name>
    <dbReference type="NCBI Taxonomy" id="43151"/>
    <lineage>
        <taxon>Eukaryota</taxon>
        <taxon>Metazoa</taxon>
        <taxon>Ecdysozoa</taxon>
        <taxon>Arthropoda</taxon>
        <taxon>Hexapoda</taxon>
        <taxon>Insecta</taxon>
        <taxon>Pterygota</taxon>
        <taxon>Neoptera</taxon>
        <taxon>Endopterygota</taxon>
        <taxon>Diptera</taxon>
        <taxon>Nematocera</taxon>
        <taxon>Culicoidea</taxon>
        <taxon>Culicidae</taxon>
        <taxon>Anophelinae</taxon>
        <taxon>Anopheles</taxon>
    </lineage>
</organism>
<evidence type="ECO:0000256" key="2">
    <source>
        <dbReference type="ARBA" id="ARBA00022741"/>
    </source>
</evidence>
<proteinExistence type="predicted"/>
<feature type="region of interest" description="Disordered" evidence="9">
    <location>
        <begin position="1"/>
        <end position="39"/>
    </location>
</feature>
<reference evidence="12" key="3">
    <citation type="journal article" date="2013" name="Nucleic Acids Res.">
        <title>The genome of Anopheles darlingi, the main neotropical malaria vector.</title>
        <authorList>
            <person name="Marinotti O."/>
            <person name="Cerqueira G.C."/>
            <person name="de Almeida L.G."/>
            <person name="Ferro M.I."/>
            <person name="Loreto E.L."/>
            <person name="Zaha A."/>
            <person name="Teixeira S.M."/>
            <person name="Wespiser A.R."/>
            <person name="Almeida E Silva A."/>
            <person name="Schlindwein A.D."/>
            <person name="Pacheco A.C."/>
            <person name="Silva A.L."/>
            <person name="Graveley B.R."/>
            <person name="Walenz B.P."/>
            <person name="Lima Bde A."/>
            <person name="Ribeiro C.A."/>
            <person name="Nunes-Silva C.G."/>
            <person name="de Carvalho C.R."/>
            <person name="Soares C.M."/>
            <person name="de Menezes C.B."/>
            <person name="Matiolli C."/>
            <person name="Caffrey D."/>
            <person name="Araujo D.A."/>
            <person name="de Oliveira D.M."/>
            <person name="Golenbock D."/>
            <person name="Grisard E.C."/>
            <person name="Fantinatti-Garboggini F."/>
            <person name="de Carvalho F.M."/>
            <person name="Barcellos F.G."/>
            <person name="Prosdocimi F."/>
            <person name="May G."/>
            <person name="Azevedo Junior G.M."/>
            <person name="Guimaraes G.M."/>
            <person name="Goldman G.H."/>
            <person name="Padilha I.Q."/>
            <person name="Batista Jda S."/>
            <person name="Ferro J.A."/>
            <person name="Ribeiro J.M."/>
            <person name="Fietto J.L."/>
            <person name="Dabbas K.M."/>
            <person name="Cerdeira L."/>
            <person name="Agnez-Lima L.F."/>
            <person name="Brocchi M."/>
            <person name="de Carvalho M.O."/>
            <person name="Teixeira Mde M."/>
            <person name="Diniz Maia Mde M."/>
            <person name="Goldman M.H."/>
            <person name="Cruz Schneider M.P."/>
            <person name="Felipe M.S."/>
            <person name="Hungria M."/>
            <person name="Nicolas M.F."/>
            <person name="Pereira M."/>
            <person name="Montes M.A."/>
            <person name="Cantao M.E."/>
            <person name="Vincentz M."/>
            <person name="Rafael M.S."/>
            <person name="Silverman N."/>
            <person name="Stoco P.H."/>
            <person name="Souza R.C."/>
            <person name="Vicentini R."/>
            <person name="Gazzinelli R.T."/>
            <person name="Neves Rde O."/>
            <person name="Silva R."/>
            <person name="Astolfi-Filho S."/>
            <person name="Maciel T.E."/>
            <person name="Urmenyi T.P."/>
            <person name="Tadei W.P."/>
            <person name="Camargo E.P."/>
            <person name="de Vasconcelos A.T."/>
        </authorList>
    </citation>
    <scope>NUCLEOTIDE SEQUENCE</scope>
</reference>
<dbReference type="GO" id="GO:0005524">
    <property type="term" value="F:ATP binding"/>
    <property type="evidence" value="ECO:0007669"/>
    <property type="project" value="UniProtKB-KW"/>
</dbReference>
<keyword evidence="7" id="KW-0238">DNA-binding</keyword>
<keyword evidence="3" id="KW-0378">Hydrolase</keyword>
<dbReference type="GO" id="GO:0004386">
    <property type="term" value="F:helicase activity"/>
    <property type="evidence" value="ECO:0007669"/>
    <property type="project" value="UniProtKB-KW"/>
</dbReference>
<dbReference type="InterPro" id="IPR027417">
    <property type="entry name" value="P-loop_NTPase"/>
</dbReference>
<evidence type="ECO:0000256" key="9">
    <source>
        <dbReference type="SAM" id="MobiDB-lite"/>
    </source>
</evidence>
<dbReference type="STRING" id="43151.W5JW64"/>